<reference evidence="1" key="1">
    <citation type="submission" date="2024-08" db="EMBL/GenBank/DDBJ databases">
        <authorList>
            <person name="Yu S.T."/>
        </authorList>
    </citation>
    <scope>NUCLEOTIDE SEQUENCE</scope>
    <source>
        <strain evidence="1">R33</strain>
    </source>
</reference>
<gene>
    <name evidence="1" type="ORF">AB5J51_27180</name>
</gene>
<name>A0AB39Y878_9ACTN</name>
<accession>A0AB39Y878</accession>
<protein>
    <submittedName>
        <fullName evidence="1">Uncharacterized protein</fullName>
    </submittedName>
</protein>
<evidence type="ECO:0000313" key="1">
    <source>
        <dbReference type="EMBL" id="XDV66345.1"/>
    </source>
</evidence>
<dbReference type="AlphaFoldDB" id="A0AB39Y878"/>
<proteinExistence type="predicted"/>
<dbReference type="EMBL" id="CP165727">
    <property type="protein sequence ID" value="XDV66345.1"/>
    <property type="molecule type" value="Genomic_DNA"/>
</dbReference>
<dbReference type="RefSeq" id="WP_369778870.1">
    <property type="nucleotide sequence ID" value="NZ_CP165727.1"/>
</dbReference>
<sequence length="97" mass="10535">MPISGRRHRALVEDNGRLLAENAELLKQLTAVTAERDARDDIILELSFRPKATQVEPLGSGWVPASYARASESARALLADRVELLQQANMSLPGVAA</sequence>
<organism evidence="1">
    <name type="scientific">Streptomyces sp. R33</name>
    <dbReference type="NCBI Taxonomy" id="3238629"/>
    <lineage>
        <taxon>Bacteria</taxon>
        <taxon>Bacillati</taxon>
        <taxon>Actinomycetota</taxon>
        <taxon>Actinomycetes</taxon>
        <taxon>Kitasatosporales</taxon>
        <taxon>Streptomycetaceae</taxon>
        <taxon>Streptomyces</taxon>
    </lineage>
</organism>